<feature type="repeat" description="WD" evidence="3">
    <location>
        <begin position="1003"/>
        <end position="1036"/>
    </location>
</feature>
<dbReference type="InterPro" id="IPR015943">
    <property type="entry name" value="WD40/YVTN_repeat-like_dom_sf"/>
</dbReference>
<gene>
    <name evidence="6" type="ORF">CHS0354_007650</name>
</gene>
<feature type="region of interest" description="Disordered" evidence="4">
    <location>
        <begin position="122"/>
        <end position="141"/>
    </location>
</feature>
<evidence type="ECO:0000256" key="1">
    <source>
        <dbReference type="ARBA" id="ARBA00022574"/>
    </source>
</evidence>
<feature type="compositionally biased region" description="Basic and acidic residues" evidence="4">
    <location>
        <begin position="455"/>
        <end position="467"/>
    </location>
</feature>
<dbReference type="Gene3D" id="2.130.10.10">
    <property type="entry name" value="YVTN repeat-like/Quinoprotein amine dehydrogenase"/>
    <property type="match status" value="2"/>
</dbReference>
<dbReference type="SMART" id="SM00320">
    <property type="entry name" value="WD40"/>
    <property type="match status" value="7"/>
</dbReference>
<feature type="compositionally biased region" description="Basic and acidic residues" evidence="4">
    <location>
        <begin position="210"/>
        <end position="230"/>
    </location>
</feature>
<evidence type="ECO:0000313" key="7">
    <source>
        <dbReference type="Proteomes" id="UP001195483"/>
    </source>
</evidence>
<dbReference type="EMBL" id="JAEAOA010000520">
    <property type="protein sequence ID" value="KAK3591797.1"/>
    <property type="molecule type" value="Genomic_DNA"/>
</dbReference>
<dbReference type="PROSITE" id="PS50294">
    <property type="entry name" value="WD_REPEATS_REGION"/>
    <property type="match status" value="4"/>
</dbReference>
<comment type="caution">
    <text evidence="6">The sequence shown here is derived from an EMBL/GenBank/DDBJ whole genome shotgun (WGS) entry which is preliminary data.</text>
</comment>
<evidence type="ECO:0000259" key="5">
    <source>
        <dbReference type="PROSITE" id="PS50181"/>
    </source>
</evidence>
<protein>
    <recommendedName>
        <fullName evidence="5">F-box domain-containing protein</fullName>
    </recommendedName>
</protein>
<dbReference type="InterPro" id="IPR019775">
    <property type="entry name" value="WD40_repeat_CS"/>
</dbReference>
<feature type="repeat" description="WD" evidence="3">
    <location>
        <begin position="1043"/>
        <end position="1072"/>
    </location>
</feature>
<feature type="compositionally biased region" description="Basic residues" evidence="4">
    <location>
        <begin position="125"/>
        <end position="138"/>
    </location>
</feature>
<feature type="compositionally biased region" description="Polar residues" evidence="4">
    <location>
        <begin position="276"/>
        <end position="285"/>
    </location>
</feature>
<dbReference type="SMART" id="SM00256">
    <property type="entry name" value="FBOX"/>
    <property type="match status" value="1"/>
</dbReference>
<dbReference type="InterPro" id="IPR036322">
    <property type="entry name" value="WD40_repeat_dom_sf"/>
</dbReference>
<dbReference type="PANTHER" id="PTHR22847:SF745">
    <property type="entry name" value="F-BOX_WD REPEAT-CONTAINING PROTEIN 7"/>
    <property type="match status" value="1"/>
</dbReference>
<feature type="compositionally biased region" description="Basic and acidic residues" evidence="4">
    <location>
        <begin position="258"/>
        <end position="275"/>
    </location>
</feature>
<evidence type="ECO:0000256" key="4">
    <source>
        <dbReference type="SAM" id="MobiDB-lite"/>
    </source>
</evidence>
<accession>A0AAE0VWI3</accession>
<dbReference type="InterPro" id="IPR001680">
    <property type="entry name" value="WD40_rpt"/>
</dbReference>
<sequence length="1242" mass="141811">MPAYIRPIQHTRDFSLKPPDGLRYGNFDSIVHLPPINSGSQKIGPHSLSVLNNQQICRMVCEWFEIWRPWQQRTLLCGIVDRCSTRQLDILSTTFEPISHRDYETALHQAYPSAAFKKLKEGVKKQTKKQRGKKKAPPKIRNDPEFVETLSNEGDGSHIDAMTVYTADMTSRDVSPETVIFKVPTFIPEDSKENLDEVQPKIKLRKKSKADKAETETKTETLKGSNKDVASHLPKIGGREESLLKYNAKSGKIKKEKSKQVNKEDEDKQGLDRNLETSTGTQNVTGNFHGILKEILIEDSVETFANTLADNILDSAYDHLSNQKVENEGKEKHYHYDHVNEETNISPEIGMEEQLIDGHNENLHLFQAAEEEEEEYAESATEIQKDKTNQEHDLFHESNLQQTNLSLQGVKIKKTLPAALLSQLGRPSGEPFQKGQVKVTAPSWEHMSPVQQGMGEEKYESPNHDRNGSGLSKTLTEVNNVRYSLFGANAISTPDFFIRGHLYRFGPVQREVRRVGPPSRSLVPQNVPVAVCRFYKSVKWWPEEPHAGMIFLKPTKTELTDNFRDQILQIWNWMTQWEDYEKIVLLKEVVKGCGPNQLGYLNNYIRNRLQDTRNINRMSDKLLLYIFSYLPAESIIRASQVCRRWRFLCASDDLWMVKCHELGALEGIQNLEGMILKASRHKLGIDWRLAFEELSRITMMMKIELDKAKQIKMVKILEKKERKKEMQAKEGTEVEQPVRKFAFANEVEYQSPDFSMTSENIDRLLRQILFSPEGLHHEPSETLSDKEPRMVELEVKVKTVGDLGQQSSKTKQEPLKPNIDSKSEFSDDVAGLNDEYKLLSTSVSPEPKQTKKQKGQKALKTVSIHGPTKVKLAVEEDEGKHKRADTGVIALRPLSSQREIKKEDDQEDVALDIRPQLQQAQDILGKLVPTMSLEWREESVEKQYNHATMIVGYVKNIKRARKLQGHMNGILCIQFDKRRLISAGLDRVIRIWDIRSGRSIHKFHGHKGGIRCMFLYDNTLYTGSWDTTIMVWDLKSLTRKCVLIEHMGSVSCLHVSNDYIITGSHDTTVRVWYRSTYYCLNVLHGHKGPITSLAFDGQFVVTGSMDMTLRMTNIQSGHCVHVFKGSQKQVLTLVIKGSLIISGDTLGRVYFWNKNTGDCEAAISAHEEAVHKVTYLGGRFFTASGDTTIKEWDLVTMTCIRHLQGHKGPVRDIKVSENRIVTCSDDGSIRIWDMYDPRGKDE</sequence>
<evidence type="ECO:0000256" key="2">
    <source>
        <dbReference type="ARBA" id="ARBA00022737"/>
    </source>
</evidence>
<organism evidence="6 7">
    <name type="scientific">Potamilus streckersoni</name>
    <dbReference type="NCBI Taxonomy" id="2493646"/>
    <lineage>
        <taxon>Eukaryota</taxon>
        <taxon>Metazoa</taxon>
        <taxon>Spiralia</taxon>
        <taxon>Lophotrochozoa</taxon>
        <taxon>Mollusca</taxon>
        <taxon>Bivalvia</taxon>
        <taxon>Autobranchia</taxon>
        <taxon>Heteroconchia</taxon>
        <taxon>Palaeoheterodonta</taxon>
        <taxon>Unionida</taxon>
        <taxon>Unionoidea</taxon>
        <taxon>Unionidae</taxon>
        <taxon>Ambleminae</taxon>
        <taxon>Lampsilini</taxon>
        <taxon>Potamilus</taxon>
    </lineage>
</organism>
<dbReference type="SUPFAM" id="SSF81383">
    <property type="entry name" value="F-box domain"/>
    <property type="match status" value="1"/>
</dbReference>
<feature type="repeat" description="WD" evidence="3">
    <location>
        <begin position="963"/>
        <end position="1002"/>
    </location>
</feature>
<keyword evidence="2" id="KW-0677">Repeat</keyword>
<feature type="repeat" description="WD" evidence="3">
    <location>
        <begin position="1083"/>
        <end position="1122"/>
    </location>
</feature>
<feature type="domain" description="F-box" evidence="5">
    <location>
        <begin position="612"/>
        <end position="658"/>
    </location>
</feature>
<reference evidence="6" key="3">
    <citation type="submission" date="2023-05" db="EMBL/GenBank/DDBJ databases">
        <authorList>
            <person name="Smith C.H."/>
        </authorList>
    </citation>
    <scope>NUCLEOTIDE SEQUENCE</scope>
    <source>
        <strain evidence="6">CHS0354</strain>
        <tissue evidence="6">Mantle</tissue>
    </source>
</reference>
<feature type="compositionally biased region" description="Basic and acidic residues" evidence="4">
    <location>
        <begin position="810"/>
        <end position="825"/>
    </location>
</feature>
<dbReference type="PROSITE" id="PS50082">
    <property type="entry name" value="WD_REPEATS_2"/>
    <property type="match status" value="6"/>
</dbReference>
<feature type="region of interest" description="Disordered" evidence="4">
    <location>
        <begin position="204"/>
        <end position="285"/>
    </location>
</feature>
<dbReference type="Proteomes" id="UP001195483">
    <property type="component" value="Unassembled WGS sequence"/>
</dbReference>
<feature type="repeat" description="WD" evidence="3">
    <location>
        <begin position="1163"/>
        <end position="1202"/>
    </location>
</feature>
<dbReference type="InterPro" id="IPR001810">
    <property type="entry name" value="F-box_dom"/>
</dbReference>
<reference evidence="6" key="1">
    <citation type="journal article" date="2021" name="Genome Biol. Evol.">
        <title>A High-Quality Reference Genome for a Parasitic Bivalve with Doubly Uniparental Inheritance (Bivalvia: Unionida).</title>
        <authorList>
            <person name="Smith C.H."/>
        </authorList>
    </citation>
    <scope>NUCLEOTIDE SEQUENCE</scope>
    <source>
        <strain evidence="6">CHS0354</strain>
    </source>
</reference>
<feature type="region of interest" description="Disordered" evidence="4">
    <location>
        <begin position="799"/>
        <end position="827"/>
    </location>
</feature>
<dbReference type="PROSITE" id="PS00678">
    <property type="entry name" value="WD_REPEATS_1"/>
    <property type="match status" value="3"/>
</dbReference>
<feature type="repeat" description="WD" evidence="3">
    <location>
        <begin position="1203"/>
        <end position="1234"/>
    </location>
</feature>
<reference evidence="6" key="2">
    <citation type="journal article" date="2021" name="Genome Biol. Evol.">
        <title>Developing a high-quality reference genome for a parasitic bivalve with doubly uniparental inheritance (Bivalvia: Unionida).</title>
        <authorList>
            <person name="Smith C.H."/>
        </authorList>
    </citation>
    <scope>NUCLEOTIDE SEQUENCE</scope>
    <source>
        <strain evidence="6">CHS0354</strain>
        <tissue evidence="6">Mantle</tissue>
    </source>
</reference>
<proteinExistence type="predicted"/>
<dbReference type="PROSITE" id="PS50181">
    <property type="entry name" value="FBOX"/>
    <property type="match status" value="1"/>
</dbReference>
<dbReference type="InterPro" id="IPR020472">
    <property type="entry name" value="WD40_PAC1"/>
</dbReference>
<dbReference type="AlphaFoldDB" id="A0AAE0VWI3"/>
<dbReference type="CDD" id="cd00200">
    <property type="entry name" value="WD40"/>
    <property type="match status" value="1"/>
</dbReference>
<keyword evidence="7" id="KW-1185">Reference proteome</keyword>
<evidence type="ECO:0000313" key="6">
    <source>
        <dbReference type="EMBL" id="KAK3591797.1"/>
    </source>
</evidence>
<keyword evidence="1 3" id="KW-0853">WD repeat</keyword>
<dbReference type="PRINTS" id="PR00320">
    <property type="entry name" value="GPROTEINBRPT"/>
</dbReference>
<dbReference type="PANTHER" id="PTHR22847">
    <property type="entry name" value="WD40 REPEAT PROTEIN"/>
    <property type="match status" value="1"/>
</dbReference>
<dbReference type="Pfam" id="PF00400">
    <property type="entry name" value="WD40"/>
    <property type="match status" value="5"/>
</dbReference>
<name>A0AAE0VWI3_9BIVA</name>
<dbReference type="Gene3D" id="1.20.1280.50">
    <property type="match status" value="1"/>
</dbReference>
<dbReference type="Pfam" id="PF12937">
    <property type="entry name" value="F-box-like"/>
    <property type="match status" value="1"/>
</dbReference>
<dbReference type="SUPFAM" id="SSF50978">
    <property type="entry name" value="WD40 repeat-like"/>
    <property type="match status" value="1"/>
</dbReference>
<dbReference type="InterPro" id="IPR036047">
    <property type="entry name" value="F-box-like_dom_sf"/>
</dbReference>
<feature type="region of interest" description="Disordered" evidence="4">
    <location>
        <begin position="453"/>
        <end position="472"/>
    </location>
</feature>
<evidence type="ECO:0000256" key="3">
    <source>
        <dbReference type="PROSITE-ProRule" id="PRU00221"/>
    </source>
</evidence>